<keyword evidence="1" id="KW-0813">Transport</keyword>
<organism evidence="5 6">
    <name type="scientific">Dactylosporangium roseum</name>
    <dbReference type="NCBI Taxonomy" id="47989"/>
    <lineage>
        <taxon>Bacteria</taxon>
        <taxon>Bacillati</taxon>
        <taxon>Actinomycetota</taxon>
        <taxon>Actinomycetes</taxon>
        <taxon>Micromonosporales</taxon>
        <taxon>Micromonosporaceae</taxon>
        <taxon>Dactylosporangium</taxon>
    </lineage>
</organism>
<dbReference type="InterPro" id="IPR050166">
    <property type="entry name" value="ABC_transporter_ATP-bind"/>
</dbReference>
<dbReference type="InterPro" id="IPR027417">
    <property type="entry name" value="P-loop_NTPase"/>
</dbReference>
<proteinExistence type="predicted"/>
<dbReference type="SMART" id="SM00382">
    <property type="entry name" value="AAA"/>
    <property type="match status" value="1"/>
</dbReference>
<dbReference type="Gene3D" id="3.40.50.300">
    <property type="entry name" value="P-loop containing nucleotide triphosphate hydrolases"/>
    <property type="match status" value="1"/>
</dbReference>
<dbReference type="PANTHER" id="PTHR42788:SF20">
    <property type="entry name" value="ABC TRANSPORTER ATP-BINDING PROTEIN"/>
    <property type="match status" value="1"/>
</dbReference>
<dbReference type="InterPro" id="IPR017871">
    <property type="entry name" value="ABC_transporter-like_CS"/>
</dbReference>
<dbReference type="EMBL" id="CP073721">
    <property type="protein sequence ID" value="UWZ38759.1"/>
    <property type="molecule type" value="Genomic_DNA"/>
</dbReference>
<evidence type="ECO:0000256" key="1">
    <source>
        <dbReference type="ARBA" id="ARBA00022448"/>
    </source>
</evidence>
<name>A0ABY5ZEM3_9ACTN</name>
<keyword evidence="2" id="KW-0547">Nucleotide-binding</keyword>
<protein>
    <submittedName>
        <fullName evidence="5">ABC transporter ATP-binding protein</fullName>
    </submittedName>
</protein>
<dbReference type="SUPFAM" id="SSF52540">
    <property type="entry name" value="P-loop containing nucleoside triphosphate hydrolases"/>
    <property type="match status" value="1"/>
</dbReference>
<dbReference type="PROSITE" id="PS00211">
    <property type="entry name" value="ABC_TRANSPORTER_1"/>
    <property type="match status" value="1"/>
</dbReference>
<dbReference type="Pfam" id="PF00005">
    <property type="entry name" value="ABC_tran"/>
    <property type="match status" value="1"/>
</dbReference>
<evidence type="ECO:0000313" key="6">
    <source>
        <dbReference type="Proteomes" id="UP001058271"/>
    </source>
</evidence>
<dbReference type="GO" id="GO:0005524">
    <property type="term" value="F:ATP binding"/>
    <property type="evidence" value="ECO:0007669"/>
    <property type="project" value="UniProtKB-KW"/>
</dbReference>
<keyword evidence="3 5" id="KW-0067">ATP-binding</keyword>
<dbReference type="Proteomes" id="UP001058271">
    <property type="component" value="Chromosome"/>
</dbReference>
<dbReference type="InterPro" id="IPR003593">
    <property type="entry name" value="AAA+_ATPase"/>
</dbReference>
<evidence type="ECO:0000256" key="2">
    <source>
        <dbReference type="ARBA" id="ARBA00022741"/>
    </source>
</evidence>
<gene>
    <name evidence="5" type="ORF">Drose_11330</name>
</gene>
<keyword evidence="6" id="KW-1185">Reference proteome</keyword>
<dbReference type="CDD" id="cd03293">
    <property type="entry name" value="ABC_NrtD_SsuB_transporters"/>
    <property type="match status" value="1"/>
</dbReference>
<dbReference type="InterPro" id="IPR003439">
    <property type="entry name" value="ABC_transporter-like_ATP-bd"/>
</dbReference>
<dbReference type="PROSITE" id="PS50893">
    <property type="entry name" value="ABC_TRANSPORTER_2"/>
    <property type="match status" value="1"/>
</dbReference>
<evidence type="ECO:0000259" key="4">
    <source>
        <dbReference type="PROSITE" id="PS50893"/>
    </source>
</evidence>
<dbReference type="RefSeq" id="WP_260728138.1">
    <property type="nucleotide sequence ID" value="NZ_BAAABS010000050.1"/>
</dbReference>
<evidence type="ECO:0000256" key="3">
    <source>
        <dbReference type="ARBA" id="ARBA00022840"/>
    </source>
</evidence>
<sequence length="252" mass="27348">MTAVLIERVSKVFNAGRPDEVTALSDVDLTVGGGQFVSLIGPSGCGKSTLLRLIADLIEPTVGTVTVAGKPAAQARRDQEYGIAFQQAGLFEWRTVRRNVELPLELREVPKAERRARAEEMLALVGLADFAGHYPAQLSGGMQQRVAIARALAVHPPLLLMDEPFGALDEMTRERLQAELLHICAKTGTSTVFVTHSIAEAVFLSDKVVVMSARPGRITASIDIDLPARDEAARQSPEYFEFVTSVRKALRA</sequence>
<dbReference type="PANTHER" id="PTHR42788">
    <property type="entry name" value="TAURINE IMPORT ATP-BINDING PROTEIN-RELATED"/>
    <property type="match status" value="1"/>
</dbReference>
<accession>A0ABY5ZEM3</accession>
<evidence type="ECO:0000313" key="5">
    <source>
        <dbReference type="EMBL" id="UWZ38759.1"/>
    </source>
</evidence>
<reference evidence="5" key="1">
    <citation type="submission" date="2021-04" db="EMBL/GenBank/DDBJ databases">
        <title>Biosynthetic gene clusters of Dactylosporangioum roseum.</title>
        <authorList>
            <person name="Hartkoorn R.C."/>
            <person name="Beaudoing E."/>
            <person name="Hot D."/>
            <person name="Moureu S."/>
        </authorList>
    </citation>
    <scope>NUCLEOTIDE SEQUENCE</scope>
    <source>
        <strain evidence="5">NRRL B-16295</strain>
    </source>
</reference>
<feature type="domain" description="ABC transporter" evidence="4">
    <location>
        <begin position="4"/>
        <end position="238"/>
    </location>
</feature>